<reference evidence="1" key="1">
    <citation type="submission" date="2021-10" db="EMBL/GenBank/DDBJ databases">
        <title>Streptomyces nigrumlapis sp.nov.,an antimicrobial producing actinobacterium isolated from Black Gobi rocks.</title>
        <authorList>
            <person name="Wen Y."/>
            <person name="Zhang W."/>
            <person name="Liu X.G."/>
        </authorList>
    </citation>
    <scope>NUCLEOTIDE SEQUENCE</scope>
    <source>
        <strain evidence="1">ST13-2-2</strain>
    </source>
</reference>
<protein>
    <recommendedName>
        <fullName evidence="3">Holin</fullName>
    </recommendedName>
</protein>
<evidence type="ECO:0000313" key="2">
    <source>
        <dbReference type="Proteomes" id="UP000830115"/>
    </source>
</evidence>
<keyword evidence="2" id="KW-1185">Reference proteome</keyword>
<name>A0ABY4M1J4_9ACTN</name>
<evidence type="ECO:0008006" key="3">
    <source>
        <dbReference type="Google" id="ProtNLM"/>
    </source>
</evidence>
<sequence length="85" mass="9023">MNDKMVQVAVFAISVVGYVALALKDQATAEYVALVGPVLGAAFLMSHLKQQDRVLGEIHENTNGVLDARIKAAVRAAQQDVSGTE</sequence>
<dbReference type="RefSeq" id="WP_248862433.1">
    <property type="nucleotide sequence ID" value="NZ_CP086322.1"/>
</dbReference>
<gene>
    <name evidence="1" type="ORF">K9S39_06920</name>
</gene>
<accession>A0ABY4M1J4</accession>
<dbReference type="Proteomes" id="UP000830115">
    <property type="component" value="Chromosome"/>
</dbReference>
<organism evidence="1 2">
    <name type="scientific">Streptomyces halobius</name>
    <dbReference type="NCBI Taxonomy" id="2879846"/>
    <lineage>
        <taxon>Bacteria</taxon>
        <taxon>Bacillati</taxon>
        <taxon>Actinomycetota</taxon>
        <taxon>Actinomycetes</taxon>
        <taxon>Kitasatosporales</taxon>
        <taxon>Streptomycetaceae</taxon>
        <taxon>Streptomyces</taxon>
    </lineage>
</organism>
<dbReference type="EMBL" id="CP086322">
    <property type="protein sequence ID" value="UQA91625.1"/>
    <property type="molecule type" value="Genomic_DNA"/>
</dbReference>
<evidence type="ECO:0000313" key="1">
    <source>
        <dbReference type="EMBL" id="UQA91625.1"/>
    </source>
</evidence>
<proteinExistence type="predicted"/>